<dbReference type="PANTHER" id="PTHR19372">
    <property type="entry name" value="SULFITE REDUCTASE"/>
    <property type="match status" value="1"/>
</dbReference>
<reference evidence="7 8" key="1">
    <citation type="journal article" date="2019" name="Nat. Microbiol.">
        <title>Mediterranean grassland soil C-N compound turnover is dependent on rainfall and depth, and is mediated by genomically divergent microorganisms.</title>
        <authorList>
            <person name="Diamond S."/>
            <person name="Andeer P.F."/>
            <person name="Li Z."/>
            <person name="Crits-Christoph A."/>
            <person name="Burstein D."/>
            <person name="Anantharaman K."/>
            <person name="Lane K.R."/>
            <person name="Thomas B.C."/>
            <person name="Pan C."/>
            <person name="Northen T.R."/>
            <person name="Banfield J.F."/>
        </authorList>
    </citation>
    <scope>NUCLEOTIDE SEQUENCE [LARGE SCALE GENOMIC DNA]</scope>
    <source>
        <strain evidence="7">NP_4</strain>
    </source>
</reference>
<dbReference type="InterPro" id="IPR008335">
    <property type="entry name" value="Mopterin_OxRdtase_euk"/>
</dbReference>
<dbReference type="GO" id="GO:0008482">
    <property type="term" value="F:sulfite oxidase activity"/>
    <property type="evidence" value="ECO:0007669"/>
    <property type="project" value="TreeGrafter"/>
</dbReference>
<name>A0A537KWJ4_9BACT</name>
<dbReference type="InterPro" id="IPR036374">
    <property type="entry name" value="OxRdtase_Mopterin-bd_sf"/>
</dbReference>
<comment type="cofactor">
    <cofactor evidence="1">
        <name>Mo-molybdopterin</name>
        <dbReference type="ChEBI" id="CHEBI:71302"/>
    </cofactor>
</comment>
<dbReference type="PANTHER" id="PTHR19372:SF7">
    <property type="entry name" value="SULFITE OXIDASE, MITOCHONDRIAL"/>
    <property type="match status" value="1"/>
</dbReference>
<dbReference type="AlphaFoldDB" id="A0A537KWJ4"/>
<dbReference type="GO" id="GO:0006790">
    <property type="term" value="P:sulfur compound metabolic process"/>
    <property type="evidence" value="ECO:0007669"/>
    <property type="project" value="TreeGrafter"/>
</dbReference>
<dbReference type="GO" id="GO:0020037">
    <property type="term" value="F:heme binding"/>
    <property type="evidence" value="ECO:0007669"/>
    <property type="project" value="TreeGrafter"/>
</dbReference>
<dbReference type="GO" id="GO:0030151">
    <property type="term" value="F:molybdenum ion binding"/>
    <property type="evidence" value="ECO:0007669"/>
    <property type="project" value="InterPro"/>
</dbReference>
<keyword evidence="4" id="KW-0560">Oxidoreductase</keyword>
<sequence>MFVWASLIRGSVSMTRDLEVSKVRSEGITRRDLLHRAIVLALGSLGGSGLARWLAAAGQKTVALAQTLFDRIMGLPPEITPTGDFYVVSKNPPGFDPVVDAQRWRLEIAGLVGRPASLTYDEIKALPSVLRPHTLECISNDVGGDLISNAMWRGARLQDVLTKADGVGAKAIQVAFRCADGYTESLPVAEALNPDTLLVYEMNGAPLPTKHGFPVRLLVPGHFGMKNPKWITKIEAVDHDFLGYWERSGWSQQALVKTMSRFTTPGGGHMMYKVGEDVGLGGMAYAGDRGIKAVEVSADDGKTWQPAQIKAPLGKYTWVLWAAVWKPTAPGDYTLRVRAQDGTGTLQAREEVATLPDGASGYHRIRIRVST</sequence>
<evidence type="ECO:0000259" key="5">
    <source>
        <dbReference type="Pfam" id="PF00174"/>
    </source>
</evidence>
<dbReference type="Pfam" id="PF03404">
    <property type="entry name" value="Mo-co_dimer"/>
    <property type="match status" value="1"/>
</dbReference>
<feature type="domain" description="Moybdenum cofactor oxidoreductase dimerisation" evidence="6">
    <location>
        <begin position="275"/>
        <end position="369"/>
    </location>
</feature>
<evidence type="ECO:0000313" key="8">
    <source>
        <dbReference type="Proteomes" id="UP000319353"/>
    </source>
</evidence>
<evidence type="ECO:0000256" key="1">
    <source>
        <dbReference type="ARBA" id="ARBA00001924"/>
    </source>
</evidence>
<proteinExistence type="predicted"/>
<keyword evidence="3" id="KW-0479">Metal-binding</keyword>
<keyword evidence="2" id="KW-0500">Molybdenum</keyword>
<comment type="caution">
    <text evidence="7">The sequence shown here is derived from an EMBL/GenBank/DDBJ whole genome shotgun (WGS) entry which is preliminary data.</text>
</comment>
<dbReference type="InterPro" id="IPR014756">
    <property type="entry name" value="Ig_E-set"/>
</dbReference>
<evidence type="ECO:0000256" key="4">
    <source>
        <dbReference type="ARBA" id="ARBA00023002"/>
    </source>
</evidence>
<dbReference type="PRINTS" id="PR00407">
    <property type="entry name" value="EUMOPTERIN"/>
</dbReference>
<evidence type="ECO:0000256" key="2">
    <source>
        <dbReference type="ARBA" id="ARBA00022505"/>
    </source>
</evidence>
<evidence type="ECO:0000313" key="7">
    <source>
        <dbReference type="EMBL" id="TMI99886.1"/>
    </source>
</evidence>
<evidence type="ECO:0000259" key="6">
    <source>
        <dbReference type="Pfam" id="PF03404"/>
    </source>
</evidence>
<dbReference type="EMBL" id="VBAL01000125">
    <property type="protein sequence ID" value="TMI99886.1"/>
    <property type="molecule type" value="Genomic_DNA"/>
</dbReference>
<dbReference type="SUPFAM" id="SSF56524">
    <property type="entry name" value="Oxidoreductase molybdopterin-binding domain"/>
    <property type="match status" value="1"/>
</dbReference>
<dbReference type="InterPro" id="IPR000572">
    <property type="entry name" value="OxRdtase_Mopterin-bd_dom"/>
</dbReference>
<dbReference type="SUPFAM" id="SSF81296">
    <property type="entry name" value="E set domains"/>
    <property type="match status" value="1"/>
</dbReference>
<organism evidence="7 8">
    <name type="scientific">Candidatus Segetimicrobium genomatis</name>
    <dbReference type="NCBI Taxonomy" id="2569760"/>
    <lineage>
        <taxon>Bacteria</taxon>
        <taxon>Bacillati</taxon>
        <taxon>Candidatus Sysuimicrobiota</taxon>
        <taxon>Candidatus Sysuimicrobiia</taxon>
        <taxon>Candidatus Sysuimicrobiales</taxon>
        <taxon>Candidatus Segetimicrobiaceae</taxon>
        <taxon>Candidatus Segetimicrobium</taxon>
    </lineage>
</organism>
<dbReference type="InterPro" id="IPR005066">
    <property type="entry name" value="MoCF_OxRdtse_dimer"/>
</dbReference>
<dbReference type="Proteomes" id="UP000319353">
    <property type="component" value="Unassembled WGS sequence"/>
</dbReference>
<dbReference type="GO" id="GO:0043546">
    <property type="term" value="F:molybdopterin cofactor binding"/>
    <property type="evidence" value="ECO:0007669"/>
    <property type="project" value="TreeGrafter"/>
</dbReference>
<gene>
    <name evidence="7" type="ORF">E6H01_10315</name>
</gene>
<dbReference type="Gene3D" id="3.90.420.10">
    <property type="entry name" value="Oxidoreductase, molybdopterin-binding domain"/>
    <property type="match status" value="1"/>
</dbReference>
<dbReference type="Gene3D" id="2.60.40.650">
    <property type="match status" value="1"/>
</dbReference>
<evidence type="ECO:0000256" key="3">
    <source>
        <dbReference type="ARBA" id="ARBA00022723"/>
    </source>
</evidence>
<feature type="domain" description="Oxidoreductase molybdopterin-binding" evidence="5">
    <location>
        <begin position="97"/>
        <end position="245"/>
    </location>
</feature>
<dbReference type="Pfam" id="PF00174">
    <property type="entry name" value="Oxidored_molyb"/>
    <property type="match status" value="1"/>
</dbReference>
<protein>
    <submittedName>
        <fullName evidence="7">Molybdopterin-binding oxidoreductase</fullName>
    </submittedName>
</protein>
<accession>A0A537KWJ4</accession>